<dbReference type="Pfam" id="PF00227">
    <property type="entry name" value="Proteasome"/>
    <property type="match status" value="1"/>
</dbReference>
<dbReference type="NCBIfam" id="NF003075">
    <property type="entry name" value="PRK03996.1"/>
    <property type="match status" value="1"/>
</dbReference>
<reference evidence="7" key="1">
    <citation type="submission" date="2023-07" db="EMBL/GenBank/DDBJ databases">
        <authorList>
            <consortium name="AG Swart"/>
            <person name="Singh M."/>
            <person name="Singh A."/>
            <person name="Seah K."/>
            <person name="Emmerich C."/>
        </authorList>
    </citation>
    <scope>NUCLEOTIDE SEQUENCE</scope>
    <source>
        <strain evidence="7">DP1</strain>
    </source>
</reference>
<gene>
    <name evidence="7" type="ORF">ECRASSUSDP1_LOCUS19697</name>
</gene>
<keyword evidence="2 4" id="KW-0647">Proteasome</keyword>
<proteinExistence type="inferred from homology"/>
<dbReference type="CDD" id="cd03753">
    <property type="entry name" value="proteasome_alpha_type_5"/>
    <property type="match status" value="1"/>
</dbReference>
<dbReference type="InterPro" id="IPR001353">
    <property type="entry name" value="Proteasome_sua/b"/>
</dbReference>
<dbReference type="GO" id="GO:0005737">
    <property type="term" value="C:cytoplasm"/>
    <property type="evidence" value="ECO:0007669"/>
    <property type="project" value="UniProtKB-SubCell"/>
</dbReference>
<keyword evidence="8" id="KW-1185">Reference proteome</keyword>
<dbReference type="GO" id="GO:0043161">
    <property type="term" value="P:proteasome-mediated ubiquitin-dependent protein catabolic process"/>
    <property type="evidence" value="ECO:0007669"/>
    <property type="project" value="InterPro"/>
</dbReference>
<comment type="subcellular location">
    <subcellularLocation>
        <location evidence="5">Cytoplasm</location>
    </subcellularLocation>
    <subcellularLocation>
        <location evidence="5">Nucleus</location>
    </subcellularLocation>
</comment>
<dbReference type="GO" id="GO:0019773">
    <property type="term" value="C:proteasome core complex, alpha-subunit complex"/>
    <property type="evidence" value="ECO:0007669"/>
    <property type="project" value="UniProtKB-UniRule"/>
</dbReference>
<feature type="domain" description="Proteasome alpha-type subunits" evidence="6">
    <location>
        <begin position="8"/>
        <end position="30"/>
    </location>
</feature>
<dbReference type="PROSITE" id="PS00388">
    <property type="entry name" value="PROTEASOME_ALPHA_1"/>
    <property type="match status" value="1"/>
</dbReference>
<evidence type="ECO:0000256" key="2">
    <source>
        <dbReference type="ARBA" id="ARBA00022942"/>
    </source>
</evidence>
<dbReference type="Proteomes" id="UP001295684">
    <property type="component" value="Unassembled WGS sequence"/>
</dbReference>
<dbReference type="AlphaFoldDB" id="A0AAD1XTL0"/>
<name>A0AAD1XTL0_EUPCR</name>
<dbReference type="InterPro" id="IPR000426">
    <property type="entry name" value="Proteasome_asu_N"/>
</dbReference>
<dbReference type="SMART" id="SM00948">
    <property type="entry name" value="Proteasome_A_N"/>
    <property type="match status" value="1"/>
</dbReference>
<accession>A0AAD1XTL0</accession>
<comment type="subunit">
    <text evidence="5">The 26S proteasome consists of a 20S proteasome core and two 19S regulatory subunits.</text>
</comment>
<dbReference type="EMBL" id="CAMPGE010020014">
    <property type="protein sequence ID" value="CAI2378302.1"/>
    <property type="molecule type" value="Genomic_DNA"/>
</dbReference>
<dbReference type="PANTHER" id="PTHR11599">
    <property type="entry name" value="PROTEASOME SUBUNIT ALPHA/BETA"/>
    <property type="match status" value="1"/>
</dbReference>
<dbReference type="SUPFAM" id="SSF56235">
    <property type="entry name" value="N-terminal nucleophile aminohydrolases (Ntn hydrolases)"/>
    <property type="match status" value="1"/>
</dbReference>
<evidence type="ECO:0000259" key="6">
    <source>
        <dbReference type="PROSITE" id="PS00388"/>
    </source>
</evidence>
<dbReference type="FunFam" id="3.60.20.10:FF:000054">
    <property type="entry name" value="Proteasome subunit alpha type"/>
    <property type="match status" value="1"/>
</dbReference>
<evidence type="ECO:0000256" key="5">
    <source>
        <dbReference type="RuleBase" id="RU000551"/>
    </source>
</evidence>
<evidence type="ECO:0000256" key="1">
    <source>
        <dbReference type="ARBA" id="ARBA00022490"/>
    </source>
</evidence>
<sequence>MWNDSNKYDRGVNTFSPEGRIFQIEYAFEAVKMAATAIGIKTEEGVILAVEKKLPSRLMDPTSVEKIMEIDYHVGCASSGIAGDAKTLADHARVETQQHKFSFNEPLKVEAVTQSIADLATHFGEGSEGMKEKPMSRPYGVSLLVAGVDEDGPQLYVTDPAGTYLKYKACAIGSAAEGAQAYIKESFKDDMTLKEAEKLSLQVLKNVMEEKIDQHNVEVASVEQTTGKFRIYTTAEVNDIIATLS</sequence>
<dbReference type="InterPro" id="IPR023332">
    <property type="entry name" value="Proteasome_alpha-type"/>
</dbReference>
<protein>
    <recommendedName>
        <fullName evidence="5">Proteasome subunit alpha type</fullName>
    </recommendedName>
</protein>
<keyword evidence="3 5" id="KW-0539">Nucleus</keyword>
<organism evidence="7 8">
    <name type="scientific">Euplotes crassus</name>
    <dbReference type="NCBI Taxonomy" id="5936"/>
    <lineage>
        <taxon>Eukaryota</taxon>
        <taxon>Sar</taxon>
        <taxon>Alveolata</taxon>
        <taxon>Ciliophora</taxon>
        <taxon>Intramacronucleata</taxon>
        <taxon>Spirotrichea</taxon>
        <taxon>Hypotrichia</taxon>
        <taxon>Euplotida</taxon>
        <taxon>Euplotidae</taxon>
        <taxon>Moneuplotes</taxon>
    </lineage>
</organism>
<evidence type="ECO:0000256" key="3">
    <source>
        <dbReference type="ARBA" id="ARBA00023242"/>
    </source>
</evidence>
<comment type="caution">
    <text evidence="7">The sequence shown here is derived from an EMBL/GenBank/DDBJ whole genome shotgun (WGS) entry which is preliminary data.</text>
</comment>
<evidence type="ECO:0000313" key="8">
    <source>
        <dbReference type="Proteomes" id="UP001295684"/>
    </source>
</evidence>
<comment type="similarity">
    <text evidence="4 5">Belongs to the peptidase T1A family.</text>
</comment>
<dbReference type="InterPro" id="IPR050115">
    <property type="entry name" value="Proteasome_alpha"/>
</dbReference>
<dbReference type="GO" id="GO:0005634">
    <property type="term" value="C:nucleus"/>
    <property type="evidence" value="ECO:0007669"/>
    <property type="project" value="UniProtKB-SubCell"/>
</dbReference>
<evidence type="ECO:0000313" key="7">
    <source>
        <dbReference type="EMBL" id="CAI2378302.1"/>
    </source>
</evidence>
<dbReference type="Pfam" id="PF10584">
    <property type="entry name" value="Proteasome_A_N"/>
    <property type="match status" value="1"/>
</dbReference>
<evidence type="ECO:0000256" key="4">
    <source>
        <dbReference type="PROSITE-ProRule" id="PRU00808"/>
    </source>
</evidence>
<dbReference type="InterPro" id="IPR033812">
    <property type="entry name" value="Proteasome_alpha_type_5"/>
</dbReference>
<dbReference type="PROSITE" id="PS51475">
    <property type="entry name" value="PROTEASOME_ALPHA_2"/>
    <property type="match status" value="1"/>
</dbReference>
<dbReference type="Gene3D" id="3.60.20.10">
    <property type="entry name" value="Glutamine Phosphoribosylpyrophosphate, subunit 1, domain 1"/>
    <property type="match status" value="1"/>
</dbReference>
<dbReference type="InterPro" id="IPR029055">
    <property type="entry name" value="Ntn_hydrolases_N"/>
</dbReference>
<keyword evidence="1 5" id="KW-0963">Cytoplasm</keyword>